<dbReference type="Pfam" id="PF14322">
    <property type="entry name" value="SusD-like_3"/>
    <property type="match status" value="1"/>
</dbReference>
<name>A0AB39VZW0_9FLAO</name>
<comment type="subcellular location">
    <subcellularLocation>
        <location evidence="1">Cell outer membrane</location>
    </subcellularLocation>
</comment>
<evidence type="ECO:0000313" key="9">
    <source>
        <dbReference type="EMBL" id="XDU94384.1"/>
    </source>
</evidence>
<feature type="domain" description="SusD-like N-terminal" evidence="8">
    <location>
        <begin position="22"/>
        <end position="223"/>
    </location>
</feature>
<keyword evidence="5" id="KW-0998">Cell outer membrane</keyword>
<feature type="signal peptide" evidence="6">
    <location>
        <begin position="1"/>
        <end position="22"/>
    </location>
</feature>
<protein>
    <submittedName>
        <fullName evidence="9">RagB/SusD family nutrient uptake outer membrane protein</fullName>
    </submittedName>
</protein>
<organism evidence="9">
    <name type="scientific">Flavobacterium sp. WC2409</name>
    <dbReference type="NCBI Taxonomy" id="3234139"/>
    <lineage>
        <taxon>Bacteria</taxon>
        <taxon>Pseudomonadati</taxon>
        <taxon>Bacteroidota</taxon>
        <taxon>Flavobacteriia</taxon>
        <taxon>Flavobacteriales</taxon>
        <taxon>Flavobacteriaceae</taxon>
        <taxon>Flavobacterium</taxon>
    </lineage>
</organism>
<evidence type="ECO:0000259" key="8">
    <source>
        <dbReference type="Pfam" id="PF14322"/>
    </source>
</evidence>
<dbReference type="SUPFAM" id="SSF48452">
    <property type="entry name" value="TPR-like"/>
    <property type="match status" value="1"/>
</dbReference>
<proteinExistence type="inferred from homology"/>
<dbReference type="GO" id="GO:0009279">
    <property type="term" value="C:cell outer membrane"/>
    <property type="evidence" value="ECO:0007669"/>
    <property type="project" value="UniProtKB-SubCell"/>
</dbReference>
<keyword evidence="4" id="KW-0472">Membrane</keyword>
<evidence type="ECO:0000256" key="1">
    <source>
        <dbReference type="ARBA" id="ARBA00004442"/>
    </source>
</evidence>
<sequence length="508" mass="55219">MKKIIYSVAVIFLITVSCSSDFTEVKPVGVLESTTFFNSESNTEEALIGLYDLVQFNNDQAWNSAFFIKVLPGDEANAGGGTATDQKQLQEIDDYANISISNPSLEGVWNKEYKTIALANTIIEKVEAGTLSTKTFAIAEAKFMRAWCYFELTTMWGDVPLRLENPTTISAEAFAKAKSPRAEIYAQIEADLAVAIAGLPDKTAVKNNFRVSKGAAQALLGKVLVFQGKTLAAIPYLKAVIDNPAHGLESDVSKVWLKDSEFGKESLFEVGFITTKGYNFTTANLAGREESNIFIQLMGPRGDGYFNLNGTGLKNGWGFNLPTAKILSAFDVAGDVSRKAATVMSEAELVSFGGSLTGTPWDYEGGIRTKYAPRASETSAGGVVEANYGTNLRLFRFAEVLLLAAEAYNKEGQDANARIELNKIRQRAGLADVSSTLTGANLFNAIVNEKFLELAFEGQRFWDLVRWGRANAELSSKGYTSKNDLFPIPASEIAKNKALTIADQNPGY</sequence>
<comment type="similarity">
    <text evidence="2">Belongs to the SusD family.</text>
</comment>
<dbReference type="AlphaFoldDB" id="A0AB39VZW0"/>
<dbReference type="EMBL" id="CP165625">
    <property type="protein sequence ID" value="XDU94384.1"/>
    <property type="molecule type" value="Genomic_DNA"/>
</dbReference>
<evidence type="ECO:0000256" key="2">
    <source>
        <dbReference type="ARBA" id="ARBA00006275"/>
    </source>
</evidence>
<dbReference type="Pfam" id="PF07980">
    <property type="entry name" value="SusD_RagB"/>
    <property type="match status" value="1"/>
</dbReference>
<dbReference type="CDD" id="cd08977">
    <property type="entry name" value="SusD"/>
    <property type="match status" value="1"/>
</dbReference>
<gene>
    <name evidence="9" type="ORF">AB3G34_10800</name>
</gene>
<evidence type="ECO:0000256" key="3">
    <source>
        <dbReference type="ARBA" id="ARBA00022729"/>
    </source>
</evidence>
<reference evidence="9" key="1">
    <citation type="submission" date="2024-07" db="EMBL/GenBank/DDBJ databases">
        <authorList>
            <person name="Biller S.J."/>
        </authorList>
    </citation>
    <scope>NUCLEOTIDE SEQUENCE</scope>
    <source>
        <strain evidence="9">WC2409</strain>
    </source>
</reference>
<keyword evidence="3 6" id="KW-0732">Signal</keyword>
<evidence type="ECO:0000256" key="4">
    <source>
        <dbReference type="ARBA" id="ARBA00023136"/>
    </source>
</evidence>
<evidence type="ECO:0000256" key="5">
    <source>
        <dbReference type="ARBA" id="ARBA00023237"/>
    </source>
</evidence>
<evidence type="ECO:0000256" key="6">
    <source>
        <dbReference type="SAM" id="SignalP"/>
    </source>
</evidence>
<dbReference type="InterPro" id="IPR033985">
    <property type="entry name" value="SusD-like_N"/>
</dbReference>
<feature type="chain" id="PRO_5044330193" evidence="6">
    <location>
        <begin position="23"/>
        <end position="508"/>
    </location>
</feature>
<dbReference type="InterPro" id="IPR011990">
    <property type="entry name" value="TPR-like_helical_dom_sf"/>
</dbReference>
<accession>A0AB39VZW0</accession>
<dbReference type="RefSeq" id="WP_369752458.1">
    <property type="nucleotide sequence ID" value="NZ_CP165625.1"/>
</dbReference>
<dbReference type="InterPro" id="IPR012944">
    <property type="entry name" value="SusD_RagB_dom"/>
</dbReference>
<dbReference type="Gene3D" id="1.25.40.390">
    <property type="match status" value="1"/>
</dbReference>
<dbReference type="PROSITE" id="PS51257">
    <property type="entry name" value="PROKAR_LIPOPROTEIN"/>
    <property type="match status" value="1"/>
</dbReference>
<evidence type="ECO:0000259" key="7">
    <source>
        <dbReference type="Pfam" id="PF07980"/>
    </source>
</evidence>
<feature type="domain" description="RagB/SusD" evidence="7">
    <location>
        <begin position="370"/>
        <end position="508"/>
    </location>
</feature>